<dbReference type="Gene3D" id="1.10.8.80">
    <property type="entry name" value="Magnesium chelatase subunit I, C-Terminal domain"/>
    <property type="match status" value="1"/>
</dbReference>
<dbReference type="EMBL" id="MQWD01000001">
    <property type="protein sequence ID" value="PAP77960.1"/>
    <property type="molecule type" value="Genomic_DNA"/>
</dbReference>
<dbReference type="AlphaFoldDB" id="A0A271J3N0"/>
<evidence type="ECO:0000256" key="2">
    <source>
        <dbReference type="ARBA" id="ARBA00022840"/>
    </source>
</evidence>
<evidence type="ECO:0000259" key="5">
    <source>
        <dbReference type="Pfam" id="PF17863"/>
    </source>
</evidence>
<evidence type="ECO:0000259" key="4">
    <source>
        <dbReference type="Pfam" id="PF07726"/>
    </source>
</evidence>
<proteinExistence type="inferred from homology"/>
<keyword evidence="1" id="KW-0547">Nucleotide-binding</keyword>
<reference evidence="6 7" key="1">
    <citation type="submission" date="2016-11" db="EMBL/GenBank/DDBJ databases">
        <title>Study of marine rhodopsin-containing bacteria.</title>
        <authorList>
            <person name="Yoshizawa S."/>
            <person name="Kumagai Y."/>
            <person name="Kogure K."/>
        </authorList>
    </citation>
    <scope>NUCLEOTIDE SEQUENCE [LARGE SCALE GENOMIC DNA]</scope>
    <source>
        <strain evidence="6 7">SAORIC-28</strain>
    </source>
</reference>
<dbReference type="InterPro" id="IPR050764">
    <property type="entry name" value="CbbQ/NirQ/NorQ/GpvN"/>
</dbReference>
<dbReference type="GO" id="GO:0005524">
    <property type="term" value="F:ATP binding"/>
    <property type="evidence" value="ECO:0007669"/>
    <property type="project" value="UniProtKB-KW"/>
</dbReference>
<evidence type="ECO:0000256" key="1">
    <source>
        <dbReference type="ARBA" id="ARBA00022741"/>
    </source>
</evidence>
<feature type="domain" description="ChlI/MoxR AAA lid" evidence="5">
    <location>
        <begin position="254"/>
        <end position="325"/>
    </location>
</feature>
<gene>
    <name evidence="6" type="ORF">BSZ37_16700</name>
</gene>
<dbReference type="GO" id="GO:0016887">
    <property type="term" value="F:ATP hydrolysis activity"/>
    <property type="evidence" value="ECO:0007669"/>
    <property type="project" value="InterPro"/>
</dbReference>
<name>A0A271J3N0_9BACT</name>
<dbReference type="FunFam" id="3.40.50.300:FF:000640">
    <property type="entry name" value="MoxR family ATPase"/>
    <property type="match status" value="1"/>
</dbReference>
<dbReference type="InterPro" id="IPR041628">
    <property type="entry name" value="ChlI/MoxR_AAA_lid"/>
</dbReference>
<dbReference type="Pfam" id="PF07726">
    <property type="entry name" value="AAA_3"/>
    <property type="match status" value="1"/>
</dbReference>
<dbReference type="CDD" id="cd00009">
    <property type="entry name" value="AAA"/>
    <property type="match status" value="1"/>
</dbReference>
<sequence length="334" mass="36064">MEEAAPTSDSAPDPFAPTADLAPVEAAVDALRTQIGCVVVGQHGLIDELVACLLAGGHALIEGVPGVAKTLTARLLAKASGLDYARIQFTPDLMPADVLGTSVFSPATRTFEFHPGPIFAQLVLIDEINRAPAKTQAALFETMEERQATVDGTTHKLPDPFMVVATQNPIEHEGTYRLPEAQLDRFLFKVVVEYPSQEEEVEMLTRFQGFGGVMDEEQVEVVLDADALREARAAVRGVRVELPVLTYAAAIVAATRRHPSLSLGASPRATLALVRGGKAVAAMSGRDFATPDDLRTIVAPVLRHRVLLTAEREIEGVRPETVLRRIVEEIEVPR</sequence>
<comment type="similarity">
    <text evidence="3">Belongs to the MoxR family.</text>
</comment>
<protein>
    <submittedName>
        <fullName evidence="6">Magnesium chelatase</fullName>
    </submittedName>
</protein>
<evidence type="ECO:0000256" key="3">
    <source>
        <dbReference type="ARBA" id="ARBA00061607"/>
    </source>
</evidence>
<comment type="caution">
    <text evidence="6">The sequence shown here is derived from an EMBL/GenBank/DDBJ whole genome shotgun (WGS) entry which is preliminary data.</text>
</comment>
<organism evidence="6 7">
    <name type="scientific">Rubrivirga marina</name>
    <dbReference type="NCBI Taxonomy" id="1196024"/>
    <lineage>
        <taxon>Bacteria</taxon>
        <taxon>Pseudomonadati</taxon>
        <taxon>Rhodothermota</taxon>
        <taxon>Rhodothermia</taxon>
        <taxon>Rhodothermales</taxon>
        <taxon>Rubricoccaceae</taxon>
        <taxon>Rubrivirga</taxon>
    </lineage>
</organism>
<dbReference type="Gene3D" id="3.40.50.300">
    <property type="entry name" value="P-loop containing nucleotide triphosphate hydrolases"/>
    <property type="match status" value="1"/>
</dbReference>
<accession>A0A271J3N0</accession>
<feature type="domain" description="ATPase AAA-3" evidence="4">
    <location>
        <begin position="58"/>
        <end position="188"/>
    </location>
</feature>
<keyword evidence="2" id="KW-0067">ATP-binding</keyword>
<dbReference type="Pfam" id="PF17863">
    <property type="entry name" value="AAA_lid_2"/>
    <property type="match status" value="1"/>
</dbReference>
<dbReference type="Proteomes" id="UP000216339">
    <property type="component" value="Unassembled WGS sequence"/>
</dbReference>
<evidence type="ECO:0000313" key="7">
    <source>
        <dbReference type="Proteomes" id="UP000216339"/>
    </source>
</evidence>
<dbReference type="SUPFAM" id="SSF52540">
    <property type="entry name" value="P-loop containing nucleoside triphosphate hydrolases"/>
    <property type="match status" value="1"/>
</dbReference>
<dbReference type="PANTHER" id="PTHR42759">
    <property type="entry name" value="MOXR FAMILY PROTEIN"/>
    <property type="match status" value="1"/>
</dbReference>
<dbReference type="PANTHER" id="PTHR42759:SF1">
    <property type="entry name" value="MAGNESIUM-CHELATASE SUBUNIT CHLD"/>
    <property type="match status" value="1"/>
</dbReference>
<keyword evidence="7" id="KW-1185">Reference proteome</keyword>
<evidence type="ECO:0000313" key="6">
    <source>
        <dbReference type="EMBL" id="PAP77960.1"/>
    </source>
</evidence>
<dbReference type="PIRSF" id="PIRSF002849">
    <property type="entry name" value="AAA_ATPase_chaperone_MoxR_prd"/>
    <property type="match status" value="1"/>
</dbReference>
<dbReference type="InterPro" id="IPR027417">
    <property type="entry name" value="P-loop_NTPase"/>
</dbReference>
<dbReference type="InterPro" id="IPR011703">
    <property type="entry name" value="ATPase_AAA-3"/>
</dbReference>